<dbReference type="VEuPathDB" id="FungiDB:RhiirFUN_019962"/>
<protein>
    <submittedName>
        <fullName evidence="1">Uncharacterized protein</fullName>
    </submittedName>
</protein>
<feature type="non-terminal residue" evidence="1">
    <location>
        <position position="1"/>
    </location>
</feature>
<name>A0A2N1M120_9GLOM</name>
<evidence type="ECO:0000313" key="1">
    <source>
        <dbReference type="EMBL" id="PKK55328.1"/>
    </source>
</evidence>
<comment type="caution">
    <text evidence="1">The sequence shown here is derived from an EMBL/GenBank/DDBJ whole genome shotgun (WGS) entry which is preliminary data.</text>
</comment>
<sequence>SDVGQYRYKIRDDSVQPRNFLGADNEDEIEAILAEREGHSLHEIIDGDEPLRPIIDFDLLVEALNAITPKLSSGQAKNLLCRAFRDTCLEIFPEWDKETMSIAESSDEKKISLHVLTFGMRLPNIAKVSAFTELVRKKLPAGLQKKGIIDNIANIGSFKSFSLRILGTPKYDKKTDKHVRIKKVIRPKDGSIFDFMIRPPNDDSRVIDSPLLVVPESEVNRCSKENNDTSSETTQADFDFVESLLGENGIEGYTLSFPSDNIPDLFPLTRNSPSHCPI</sequence>
<proteinExistence type="predicted"/>
<dbReference type="Proteomes" id="UP000233469">
    <property type="component" value="Unassembled WGS sequence"/>
</dbReference>
<accession>A0A2N1M120</accession>
<gene>
    <name evidence="1" type="ORF">RhiirC2_802696</name>
</gene>
<organism evidence="1 2">
    <name type="scientific">Rhizophagus irregularis</name>
    <dbReference type="NCBI Taxonomy" id="588596"/>
    <lineage>
        <taxon>Eukaryota</taxon>
        <taxon>Fungi</taxon>
        <taxon>Fungi incertae sedis</taxon>
        <taxon>Mucoromycota</taxon>
        <taxon>Glomeromycotina</taxon>
        <taxon>Glomeromycetes</taxon>
        <taxon>Glomerales</taxon>
        <taxon>Glomeraceae</taxon>
        <taxon>Rhizophagus</taxon>
    </lineage>
</organism>
<reference evidence="1 2" key="1">
    <citation type="submission" date="2016-04" db="EMBL/GenBank/DDBJ databases">
        <title>Genome analyses suggest a sexual origin of heterokaryosis in a supposedly ancient asexual fungus.</title>
        <authorList>
            <person name="Ropars J."/>
            <person name="Sedzielewska K."/>
            <person name="Noel J."/>
            <person name="Charron P."/>
            <person name="Farinelli L."/>
            <person name="Marton T."/>
            <person name="Kruger M."/>
            <person name="Pelin A."/>
            <person name="Brachmann A."/>
            <person name="Corradi N."/>
        </authorList>
    </citation>
    <scope>NUCLEOTIDE SEQUENCE [LARGE SCALE GENOMIC DNA]</scope>
    <source>
        <strain evidence="1 2">C2</strain>
    </source>
</reference>
<dbReference type="EMBL" id="LLXL01007886">
    <property type="protein sequence ID" value="PKK55328.1"/>
    <property type="molecule type" value="Genomic_DNA"/>
</dbReference>
<reference evidence="1 2" key="2">
    <citation type="submission" date="2017-10" db="EMBL/GenBank/DDBJ databases">
        <title>Extensive intraspecific genome diversity in a model arbuscular mycorrhizal fungus.</title>
        <authorList>
            <person name="Chen E.C.H."/>
            <person name="Morin E."/>
            <person name="Baudet D."/>
            <person name="Noel J."/>
            <person name="Ndikumana S."/>
            <person name="Charron P."/>
            <person name="St-Onge C."/>
            <person name="Giorgi J."/>
            <person name="Grigoriev I.V."/>
            <person name="Roux C."/>
            <person name="Martin F.M."/>
            <person name="Corradi N."/>
        </authorList>
    </citation>
    <scope>NUCLEOTIDE SEQUENCE [LARGE SCALE GENOMIC DNA]</scope>
    <source>
        <strain evidence="1 2">C2</strain>
    </source>
</reference>
<dbReference type="VEuPathDB" id="FungiDB:RhiirA1_476537"/>
<feature type="non-terminal residue" evidence="1">
    <location>
        <position position="278"/>
    </location>
</feature>
<evidence type="ECO:0000313" key="2">
    <source>
        <dbReference type="Proteomes" id="UP000233469"/>
    </source>
</evidence>
<dbReference type="AlphaFoldDB" id="A0A2N1M120"/>